<protein>
    <submittedName>
        <fullName evidence="2">Uncharacterized protein</fullName>
    </submittedName>
</protein>
<sequence length="71" mass="7784">MDKFTIDRNGPWRLYNSQPLPRNWEVLGTVTRGKYDTGALARTPIGVYVQINAGAVRSLDAAAVEAALAHE</sequence>
<evidence type="ECO:0000313" key="4">
    <source>
        <dbReference type="Proteomes" id="UP001574673"/>
    </source>
</evidence>
<evidence type="ECO:0000313" key="3">
    <source>
        <dbReference type="EMBL" id="MFA9950847.1"/>
    </source>
</evidence>
<keyword evidence="4" id="KW-1185">Reference proteome</keyword>
<gene>
    <name evidence="1" type="ORF">ABCS64_02310</name>
    <name evidence="2" type="ORF">ABCS64_10905</name>
    <name evidence="3" type="ORF">ABCS64_11025</name>
</gene>
<dbReference type="EMBL" id="JBEUWX010000002">
    <property type="protein sequence ID" value="MFA9949171.1"/>
    <property type="molecule type" value="Genomic_DNA"/>
</dbReference>
<reference evidence="2" key="2">
    <citation type="journal article" date="2025" name="Int. J. Syst. Evol. Microbiol.">
        <title>Dentiradicibacter hellwigii gen. nov., sp. nov., isolated from a secondary infected root canal in the human oral cavity.</title>
        <authorList>
            <person name="Bartsch S."/>
            <person name="Wittmer A."/>
            <person name="Weber A.K."/>
            <person name="Neumann-Schaal M."/>
            <person name="Wolf J."/>
            <person name="Gronow S."/>
            <person name="Turnbull J.D."/>
            <person name="Tennert C."/>
            <person name="Hacker G."/>
            <person name="Cieplik F."/>
            <person name="Al-Ahmad A."/>
        </authorList>
    </citation>
    <scope>NUCLEOTIDE SEQUENCE</scope>
    <source>
        <strain evidence="2">Wk13</strain>
    </source>
</reference>
<reference evidence="4" key="1">
    <citation type="submission" date="2024-06" db="EMBL/GenBank/DDBJ databases">
        <title>Radixoralia hellwigii gen. nov., sp nov., isolated from a root canal in the human oral cavity.</title>
        <authorList>
            <person name="Bartsch S."/>
            <person name="Wittmer A."/>
            <person name="Schulz A.-K."/>
            <person name="Neumann-Schaal M."/>
            <person name="Wolf J."/>
            <person name="Gronow S."/>
            <person name="Tennert C."/>
            <person name="Haecker G."/>
            <person name="Cieplik F."/>
            <person name="Al-Ahmad A."/>
        </authorList>
    </citation>
    <scope>NUCLEOTIDE SEQUENCE [LARGE SCALE GENOMIC DNA]</scope>
    <source>
        <strain evidence="4">Wk13</strain>
    </source>
</reference>
<comment type="caution">
    <text evidence="2">The sequence shown here is derived from an EMBL/GenBank/DDBJ whole genome shotgun (WGS) entry which is preliminary data.</text>
</comment>
<dbReference type="Proteomes" id="UP001574673">
    <property type="component" value="Unassembled WGS sequence"/>
</dbReference>
<name>A0ABV4UHV1_9RHOO</name>
<accession>A0ABV4UHV1</accession>
<dbReference type="EMBL" id="JBEUWX010000002">
    <property type="protein sequence ID" value="MFA9950823.1"/>
    <property type="molecule type" value="Genomic_DNA"/>
</dbReference>
<evidence type="ECO:0000313" key="2">
    <source>
        <dbReference type="EMBL" id="MFA9950823.1"/>
    </source>
</evidence>
<dbReference type="EMBL" id="JBEUWX010000003">
    <property type="protein sequence ID" value="MFA9950847.1"/>
    <property type="molecule type" value="Genomic_DNA"/>
</dbReference>
<evidence type="ECO:0000313" key="1">
    <source>
        <dbReference type="EMBL" id="MFA9949171.1"/>
    </source>
</evidence>
<proteinExistence type="predicted"/>
<organism evidence="2 4">
    <name type="scientific">Dentiradicibacter hellwigii</name>
    <dbReference type="NCBI Taxonomy" id="3149053"/>
    <lineage>
        <taxon>Bacteria</taxon>
        <taxon>Pseudomonadati</taxon>
        <taxon>Pseudomonadota</taxon>
        <taxon>Betaproteobacteria</taxon>
        <taxon>Rhodocyclales</taxon>
        <taxon>Rhodocyclaceae</taxon>
        <taxon>Dentiradicibacter</taxon>
    </lineage>
</organism>